<feature type="compositionally biased region" description="Acidic residues" evidence="1">
    <location>
        <begin position="319"/>
        <end position="328"/>
    </location>
</feature>
<reference evidence="2" key="1">
    <citation type="submission" date="2020-07" db="EMBL/GenBank/DDBJ databases">
        <authorList>
            <person name="Nieuwenhuis M."/>
            <person name="Van De Peppel L.J.J."/>
        </authorList>
    </citation>
    <scope>NUCLEOTIDE SEQUENCE</scope>
    <source>
        <strain evidence="2">AP01</strain>
        <tissue evidence="2">Mycelium</tissue>
    </source>
</reference>
<dbReference type="Proteomes" id="UP000775547">
    <property type="component" value="Unassembled WGS sequence"/>
</dbReference>
<feature type="region of interest" description="Disordered" evidence="1">
    <location>
        <begin position="253"/>
        <end position="282"/>
    </location>
</feature>
<dbReference type="OrthoDB" id="3061698at2759"/>
<feature type="region of interest" description="Disordered" evidence="1">
    <location>
        <begin position="434"/>
        <end position="507"/>
    </location>
</feature>
<feature type="region of interest" description="Disordered" evidence="1">
    <location>
        <begin position="1"/>
        <end position="24"/>
    </location>
</feature>
<evidence type="ECO:0000313" key="2">
    <source>
        <dbReference type="EMBL" id="KAG5641091.1"/>
    </source>
</evidence>
<protein>
    <submittedName>
        <fullName evidence="2">Uncharacterized protein</fullName>
    </submittedName>
</protein>
<comment type="caution">
    <text evidence="2">The sequence shown here is derived from an EMBL/GenBank/DDBJ whole genome shotgun (WGS) entry which is preliminary data.</text>
</comment>
<feature type="region of interest" description="Disordered" evidence="1">
    <location>
        <begin position="312"/>
        <end position="350"/>
    </location>
</feature>
<evidence type="ECO:0000256" key="1">
    <source>
        <dbReference type="SAM" id="MobiDB-lite"/>
    </source>
</evidence>
<reference evidence="2" key="2">
    <citation type="submission" date="2021-10" db="EMBL/GenBank/DDBJ databases">
        <title>Phylogenomics reveals ancestral predisposition of the termite-cultivated fungus Termitomyces towards a domesticated lifestyle.</title>
        <authorList>
            <person name="Auxier B."/>
            <person name="Grum-Grzhimaylo A."/>
            <person name="Cardenas M.E."/>
            <person name="Lodge J.D."/>
            <person name="Laessoe T."/>
            <person name="Pedersen O."/>
            <person name="Smith M.E."/>
            <person name="Kuyper T.W."/>
            <person name="Franco-Molano E.A."/>
            <person name="Baroni T.J."/>
            <person name="Aanen D.K."/>
        </authorList>
    </citation>
    <scope>NUCLEOTIDE SEQUENCE</scope>
    <source>
        <strain evidence="2">AP01</strain>
        <tissue evidence="2">Mycelium</tissue>
    </source>
</reference>
<sequence length="507" mass="56243">SPRYAHANINKPVSQPLDETKVQEKEADPPSLFVFYYHHHTTHSLRASMPKAAKAPKAPKRLHSEATPTGIRRFFFKLELLGKRCTNLAYDYSNLSPVVKTPPADDKHSHPSYPRIPSSALGKENQNPVPSPAVPPAFNHPQGSPQHTERVALINEDHSEQAVVVTTLDNVPFCCHEDLLTMPRESLLGVARSLNARLPHVMAIDIDHVLPTSFIRSCIERLVGLRADVPHAPKALRLLTDSKSDQRLIAEWRRRQISNTPPTSPLARRSQSHGQLTSLMSPRLARLAEEDEGGDVDMDVADSRLQKKRKLSFNRAGNDDETEEDSDVDIFFSPQQSSPTPLQRAPMQRMRSHYVAPKTRISPAPVRVLRSQSQQIARATTTDVRDTAFMHEKQPVARYQRRTIRSASGNTKIPKPIGAPRKNERLRTIAANDTQRSGAPGVDTRRVTESNASFSPRMSGASSTLFVVTGAKRKRGGTEPEKQVTSGMRKMSMGGYGVESDAMDTGS</sequence>
<organism evidence="2 3">
    <name type="scientific">Asterophora parasitica</name>
    <dbReference type="NCBI Taxonomy" id="117018"/>
    <lineage>
        <taxon>Eukaryota</taxon>
        <taxon>Fungi</taxon>
        <taxon>Dikarya</taxon>
        <taxon>Basidiomycota</taxon>
        <taxon>Agaricomycotina</taxon>
        <taxon>Agaricomycetes</taxon>
        <taxon>Agaricomycetidae</taxon>
        <taxon>Agaricales</taxon>
        <taxon>Tricholomatineae</taxon>
        <taxon>Lyophyllaceae</taxon>
        <taxon>Asterophora</taxon>
    </lineage>
</organism>
<accession>A0A9P7G168</accession>
<name>A0A9P7G168_9AGAR</name>
<gene>
    <name evidence="2" type="ORF">DXG03_006048</name>
</gene>
<feature type="compositionally biased region" description="Polar residues" evidence="1">
    <location>
        <begin position="449"/>
        <end position="466"/>
    </location>
</feature>
<dbReference type="AlphaFoldDB" id="A0A9P7G168"/>
<dbReference type="EMBL" id="JABCKV010000391">
    <property type="protein sequence ID" value="KAG5641091.1"/>
    <property type="molecule type" value="Genomic_DNA"/>
</dbReference>
<proteinExistence type="predicted"/>
<feature type="non-terminal residue" evidence="2">
    <location>
        <position position="1"/>
    </location>
</feature>
<feature type="region of interest" description="Disordered" evidence="1">
    <location>
        <begin position="101"/>
        <end position="146"/>
    </location>
</feature>
<keyword evidence="3" id="KW-1185">Reference proteome</keyword>
<evidence type="ECO:0000313" key="3">
    <source>
        <dbReference type="Proteomes" id="UP000775547"/>
    </source>
</evidence>